<feature type="transmembrane region" description="Helical" evidence="5">
    <location>
        <begin position="388"/>
        <end position="407"/>
    </location>
</feature>
<dbReference type="PANTHER" id="PTHR37422:SF23">
    <property type="entry name" value="TEICHURONIC ACID BIOSYNTHESIS PROTEIN TUAE"/>
    <property type="match status" value="1"/>
</dbReference>
<keyword evidence="4 5" id="KW-0472">Membrane</keyword>
<feature type="transmembrane region" description="Helical" evidence="5">
    <location>
        <begin position="190"/>
        <end position="208"/>
    </location>
</feature>
<dbReference type="EMBL" id="CAFBMS010000074">
    <property type="protein sequence ID" value="CAB4924223.1"/>
    <property type="molecule type" value="Genomic_DNA"/>
</dbReference>
<feature type="transmembrane region" description="Helical" evidence="5">
    <location>
        <begin position="7"/>
        <end position="25"/>
    </location>
</feature>
<feature type="transmembrane region" description="Helical" evidence="5">
    <location>
        <begin position="443"/>
        <end position="466"/>
    </location>
</feature>
<keyword evidence="2 5" id="KW-0812">Transmembrane</keyword>
<sequence>MKDSRSSLLILLGPLVSIAALPGLMIDTTNLIKLLVLGIISCGLAGYLLIDKSWLRDTRLRATLIMLGIFIIALLLPLFFSGSPFELQLYGSYGRNTGFITYFFLVLVALSAITQSSENLMVKISKVVITTAAFETGYTYLQYFRLDPIDWQNIDGWIFGTFYNPNFLSAFLGFSCVILLVYLFDNKTKVATRFMLSFQLLATLFISIKSQSVQGIAVTVIGASMLLYLWLRKRYSSPTINFSYTTLVLIGSVVAIFGFLQKGPLKGLLYQESISFRGDYWYAGWQIFLHHPLNGVGLDSYGDWYMKYRTLIAATRPGPEVTSTAAHNLFLDFAANGGILLLSIYVILNVTVLIAMFRVFRRSKDVGIGFISISLAWIAYLAQSIISINYIALALWGWLFAGLIIGYERSTSSKIFLASKGLQPVKDESTKNVKRKAIRNTKVSSHGGLIFISCVIGAVIALPPFVGDIRWKSALGSGDPTKLISAVNAWPRNTYRFDITAKGYANNGEVAEALQLSLASVAFDDRSFDSWRLIMGYPNSTSEQKALALSKLKEIDTHYSLR</sequence>
<dbReference type="Pfam" id="PF04932">
    <property type="entry name" value="Wzy_C"/>
    <property type="match status" value="1"/>
</dbReference>
<evidence type="ECO:0000256" key="5">
    <source>
        <dbReference type="SAM" id="Phobius"/>
    </source>
</evidence>
<dbReference type="PANTHER" id="PTHR37422">
    <property type="entry name" value="TEICHURONIC ACID BIOSYNTHESIS PROTEIN TUAE"/>
    <property type="match status" value="1"/>
</dbReference>
<accession>A0A6J7I0G8</accession>
<protein>
    <submittedName>
        <fullName evidence="7">Unannotated protein</fullName>
    </submittedName>
</protein>
<feature type="domain" description="O-antigen ligase-related" evidence="6">
    <location>
        <begin position="201"/>
        <end position="346"/>
    </location>
</feature>
<comment type="subcellular location">
    <subcellularLocation>
        <location evidence="1">Membrane</location>
        <topology evidence="1">Multi-pass membrane protein</topology>
    </subcellularLocation>
</comment>
<feature type="transmembrane region" description="Helical" evidence="5">
    <location>
        <begin position="31"/>
        <end position="50"/>
    </location>
</feature>
<organism evidence="7">
    <name type="scientific">freshwater metagenome</name>
    <dbReference type="NCBI Taxonomy" id="449393"/>
    <lineage>
        <taxon>unclassified sequences</taxon>
        <taxon>metagenomes</taxon>
        <taxon>ecological metagenomes</taxon>
    </lineage>
</organism>
<feature type="transmembrane region" description="Helical" evidence="5">
    <location>
        <begin position="163"/>
        <end position="183"/>
    </location>
</feature>
<evidence type="ECO:0000256" key="1">
    <source>
        <dbReference type="ARBA" id="ARBA00004141"/>
    </source>
</evidence>
<evidence type="ECO:0000256" key="3">
    <source>
        <dbReference type="ARBA" id="ARBA00022989"/>
    </source>
</evidence>
<proteinExistence type="predicted"/>
<evidence type="ECO:0000256" key="2">
    <source>
        <dbReference type="ARBA" id="ARBA00022692"/>
    </source>
</evidence>
<gene>
    <name evidence="7" type="ORF">UFOPK3614_01032</name>
</gene>
<feature type="transmembrane region" description="Helical" evidence="5">
    <location>
        <begin position="62"/>
        <end position="81"/>
    </location>
</feature>
<dbReference type="GO" id="GO:0016020">
    <property type="term" value="C:membrane"/>
    <property type="evidence" value="ECO:0007669"/>
    <property type="project" value="UniProtKB-SubCell"/>
</dbReference>
<evidence type="ECO:0000256" key="4">
    <source>
        <dbReference type="ARBA" id="ARBA00023136"/>
    </source>
</evidence>
<feature type="transmembrane region" description="Helical" evidence="5">
    <location>
        <begin position="243"/>
        <end position="260"/>
    </location>
</feature>
<evidence type="ECO:0000259" key="6">
    <source>
        <dbReference type="Pfam" id="PF04932"/>
    </source>
</evidence>
<dbReference type="InterPro" id="IPR051533">
    <property type="entry name" value="WaaL-like"/>
</dbReference>
<feature type="transmembrane region" description="Helical" evidence="5">
    <location>
        <begin position="366"/>
        <end position="382"/>
    </location>
</feature>
<feature type="transmembrane region" description="Helical" evidence="5">
    <location>
        <begin position="124"/>
        <end position="143"/>
    </location>
</feature>
<dbReference type="InterPro" id="IPR007016">
    <property type="entry name" value="O-antigen_ligase-rel_domated"/>
</dbReference>
<name>A0A6J7I0G8_9ZZZZ</name>
<feature type="transmembrane region" description="Helical" evidence="5">
    <location>
        <begin position="93"/>
        <end position="112"/>
    </location>
</feature>
<feature type="transmembrane region" description="Helical" evidence="5">
    <location>
        <begin position="214"/>
        <end position="231"/>
    </location>
</feature>
<evidence type="ECO:0000313" key="7">
    <source>
        <dbReference type="EMBL" id="CAB4924223.1"/>
    </source>
</evidence>
<dbReference type="AlphaFoldDB" id="A0A6J7I0G8"/>
<reference evidence="7" key="1">
    <citation type="submission" date="2020-05" db="EMBL/GenBank/DDBJ databases">
        <authorList>
            <person name="Chiriac C."/>
            <person name="Salcher M."/>
            <person name="Ghai R."/>
            <person name="Kavagutti S V."/>
        </authorList>
    </citation>
    <scope>NUCLEOTIDE SEQUENCE</scope>
</reference>
<keyword evidence="3 5" id="KW-1133">Transmembrane helix</keyword>
<feature type="transmembrane region" description="Helical" evidence="5">
    <location>
        <begin position="339"/>
        <end position="359"/>
    </location>
</feature>